<dbReference type="Proteomes" id="UP000032534">
    <property type="component" value="Unassembled WGS sequence"/>
</dbReference>
<evidence type="ECO:0000256" key="4">
    <source>
        <dbReference type="ARBA" id="ARBA00023163"/>
    </source>
</evidence>
<feature type="domain" description="HTH araC/xylS-type" evidence="5">
    <location>
        <begin position="184"/>
        <end position="283"/>
    </location>
</feature>
<comment type="caution">
    <text evidence="6">The sequence shown here is derived from an EMBL/GenBank/DDBJ whole genome shotgun (WGS) entry which is preliminary data.</text>
</comment>
<dbReference type="Pfam" id="PF02311">
    <property type="entry name" value="AraC_binding"/>
    <property type="match status" value="1"/>
</dbReference>
<gene>
    <name evidence="6" type="ORF">QD47_26775</name>
</gene>
<dbReference type="Gene3D" id="2.60.120.280">
    <property type="entry name" value="Regulatory protein AraC"/>
    <property type="match status" value="1"/>
</dbReference>
<dbReference type="OrthoDB" id="2237754at2"/>
<dbReference type="InterPro" id="IPR009057">
    <property type="entry name" value="Homeodomain-like_sf"/>
</dbReference>
<dbReference type="Gene3D" id="1.10.10.60">
    <property type="entry name" value="Homeodomain-like"/>
    <property type="match status" value="2"/>
</dbReference>
<accession>A0A0D7WU29</accession>
<evidence type="ECO:0000313" key="7">
    <source>
        <dbReference type="Proteomes" id="UP000032534"/>
    </source>
</evidence>
<dbReference type="SMART" id="SM00342">
    <property type="entry name" value="HTH_ARAC"/>
    <property type="match status" value="1"/>
</dbReference>
<evidence type="ECO:0000259" key="5">
    <source>
        <dbReference type="PROSITE" id="PS01124"/>
    </source>
</evidence>
<keyword evidence="2" id="KW-0238">DNA-binding</keyword>
<reference evidence="6 7" key="1">
    <citation type="submission" date="2014-11" db="EMBL/GenBank/DDBJ databases">
        <title>Draft Genome Sequences of Paenibacillus polymyxa NRRL B-30509 and Paenibacillus terrae NRRL B-30644, Strains from a Poultry Environment that Produce Tridecaptin A and Paenicidins.</title>
        <authorList>
            <person name="van Belkum M.J."/>
            <person name="Lohans C.T."/>
            <person name="Vederas J.C."/>
        </authorList>
    </citation>
    <scope>NUCLEOTIDE SEQUENCE [LARGE SCALE GENOMIC DNA]</scope>
    <source>
        <strain evidence="6 7">NRRL B-30644</strain>
    </source>
</reference>
<dbReference type="PANTHER" id="PTHR46796">
    <property type="entry name" value="HTH-TYPE TRANSCRIPTIONAL ACTIVATOR RHAS-RELATED"/>
    <property type="match status" value="1"/>
</dbReference>
<dbReference type="Pfam" id="PF12833">
    <property type="entry name" value="HTH_18"/>
    <property type="match status" value="1"/>
</dbReference>
<dbReference type="InterPro" id="IPR018062">
    <property type="entry name" value="HTH_AraC-typ_CS"/>
</dbReference>
<evidence type="ECO:0000256" key="1">
    <source>
        <dbReference type="ARBA" id="ARBA00023015"/>
    </source>
</evidence>
<dbReference type="SUPFAM" id="SSF51215">
    <property type="entry name" value="Regulatory protein AraC"/>
    <property type="match status" value="1"/>
</dbReference>
<dbReference type="RefSeq" id="WP_044648984.1">
    <property type="nucleotide sequence ID" value="NZ_JTHP01000095.1"/>
</dbReference>
<dbReference type="InterPro" id="IPR020449">
    <property type="entry name" value="Tscrpt_reg_AraC-type_HTH"/>
</dbReference>
<evidence type="ECO:0000313" key="6">
    <source>
        <dbReference type="EMBL" id="KJD42691.1"/>
    </source>
</evidence>
<protein>
    <recommendedName>
        <fullName evidence="5">HTH araC/xylS-type domain-containing protein</fullName>
    </recommendedName>
</protein>
<proteinExistence type="predicted"/>
<dbReference type="InterPro" id="IPR037923">
    <property type="entry name" value="HTH-like"/>
</dbReference>
<dbReference type="PROSITE" id="PS00041">
    <property type="entry name" value="HTH_ARAC_FAMILY_1"/>
    <property type="match status" value="1"/>
</dbReference>
<dbReference type="InterPro" id="IPR050204">
    <property type="entry name" value="AraC_XylS_family_regulators"/>
</dbReference>
<dbReference type="InterPro" id="IPR003313">
    <property type="entry name" value="AraC-bd"/>
</dbReference>
<organism evidence="6 7">
    <name type="scientific">Paenibacillus terrae</name>
    <dbReference type="NCBI Taxonomy" id="159743"/>
    <lineage>
        <taxon>Bacteria</taxon>
        <taxon>Bacillati</taxon>
        <taxon>Bacillota</taxon>
        <taxon>Bacilli</taxon>
        <taxon>Bacillales</taxon>
        <taxon>Paenibacillaceae</taxon>
        <taxon>Paenibacillus</taxon>
    </lineage>
</organism>
<dbReference type="PRINTS" id="PR00032">
    <property type="entry name" value="HTHARAC"/>
</dbReference>
<dbReference type="GO" id="GO:0003700">
    <property type="term" value="F:DNA-binding transcription factor activity"/>
    <property type="evidence" value="ECO:0007669"/>
    <property type="project" value="InterPro"/>
</dbReference>
<dbReference type="PROSITE" id="PS01124">
    <property type="entry name" value="HTH_ARAC_FAMILY_2"/>
    <property type="match status" value="1"/>
</dbReference>
<dbReference type="EMBL" id="JTHP01000095">
    <property type="protein sequence ID" value="KJD42691.1"/>
    <property type="molecule type" value="Genomic_DNA"/>
</dbReference>
<keyword evidence="3" id="KW-0010">Activator</keyword>
<dbReference type="PATRIC" id="fig|159743.3.peg.5956"/>
<sequence length="297" mass="33881">MNHEEGNGKGKQSSISFHFITPMPYILLKGAGYELITSHDYIWDGRNRTGDHCVLQYTLNGRGEIETGGRRHSLEPGDAFLADVPGDHIYRLPSDSPRWEVLYFELSHLALHLLQEWLDISGYIFRIEPGSDLEHLLWATYREAIENSYRDMYQCSRAAYTLAMSLASHLVTLASSVPLPPVVERCKTFIDSNLHRSIGLQDMAEVSGCSKFHLTREFERKLGLSPGRYLTRMRLERAAALLLEPANLTLEQVAEQSGFSNANYFGKVFRKYTGMAPGEFRMEGDLYQIRRLIRSDQ</sequence>
<keyword evidence="1" id="KW-0805">Transcription regulation</keyword>
<keyword evidence="4" id="KW-0804">Transcription</keyword>
<keyword evidence="7" id="KW-1185">Reference proteome</keyword>
<dbReference type="AlphaFoldDB" id="A0A0D7WU29"/>
<evidence type="ECO:0000256" key="3">
    <source>
        <dbReference type="ARBA" id="ARBA00023159"/>
    </source>
</evidence>
<dbReference type="SUPFAM" id="SSF46689">
    <property type="entry name" value="Homeodomain-like"/>
    <property type="match status" value="2"/>
</dbReference>
<evidence type="ECO:0000256" key="2">
    <source>
        <dbReference type="ARBA" id="ARBA00023125"/>
    </source>
</evidence>
<name>A0A0D7WU29_9BACL</name>
<dbReference type="InterPro" id="IPR018060">
    <property type="entry name" value="HTH_AraC"/>
</dbReference>
<dbReference type="GO" id="GO:0043565">
    <property type="term" value="F:sequence-specific DNA binding"/>
    <property type="evidence" value="ECO:0007669"/>
    <property type="project" value="InterPro"/>
</dbReference>